<feature type="transmembrane region" description="Helical" evidence="7">
    <location>
        <begin position="207"/>
        <end position="229"/>
    </location>
</feature>
<feature type="transmembrane region" description="Helical" evidence="7">
    <location>
        <begin position="171"/>
        <end position="195"/>
    </location>
</feature>
<feature type="transmembrane region" description="Helical" evidence="7">
    <location>
        <begin position="235"/>
        <end position="257"/>
    </location>
</feature>
<evidence type="ECO:0000256" key="2">
    <source>
        <dbReference type="ARBA" id="ARBA00022475"/>
    </source>
</evidence>
<evidence type="ECO:0000256" key="1">
    <source>
        <dbReference type="ARBA" id="ARBA00004429"/>
    </source>
</evidence>
<feature type="transmembrane region" description="Helical" evidence="7">
    <location>
        <begin position="134"/>
        <end position="151"/>
    </location>
</feature>
<keyword evidence="7" id="KW-0813">Transport</keyword>
<comment type="subunit">
    <text evidence="7">The complex comprises the extracytoplasmic solute receptor protein and the two transmembrane proteins.</text>
</comment>
<gene>
    <name evidence="9" type="ORF">HZU72_12450</name>
</gene>
<accession>A0A7Z0N8Q1</accession>
<dbReference type="GO" id="GO:0005886">
    <property type="term" value="C:plasma membrane"/>
    <property type="evidence" value="ECO:0007669"/>
    <property type="project" value="UniProtKB-SubCell"/>
</dbReference>
<dbReference type="Proteomes" id="UP000520876">
    <property type="component" value="Unassembled WGS sequence"/>
</dbReference>
<comment type="function">
    <text evidence="7">Part of the tripartite ATP-independent periplasmic (TRAP) transport system.</text>
</comment>
<dbReference type="InterPro" id="IPR004681">
    <property type="entry name" value="TRAP_DctM"/>
</dbReference>
<comment type="caution">
    <text evidence="7">Lacks conserved residue(s) required for the propagation of feature annotation.</text>
</comment>
<keyword evidence="6 7" id="KW-0472">Membrane</keyword>
<dbReference type="AlphaFoldDB" id="A0A7Z0N8Q1"/>
<protein>
    <recommendedName>
        <fullName evidence="7">TRAP transporter large permease protein</fullName>
    </recommendedName>
</protein>
<evidence type="ECO:0000313" key="9">
    <source>
        <dbReference type="EMBL" id="NYT73234.1"/>
    </source>
</evidence>
<sequence>MGLIILFGIFFLGLIVGAPVAFAVGLAAVVTFLYEGLPLFVAFQRILSGISVFSLLAIPFFIFAGELMMHGGISTRLVRLASAMVGKVRGGLGMVNISSSMLFGGISGSAVADTSALGSILIPVMKEKGYDADYAVNVTVTSSIAGVVIPPSHNMILYAVAAGGGISVTQLFIAGIVPGILMCISLAVAAYIVAVKRGYKGEAFPGWNALFISFFASLPGLMTAVIIVGGVLSGILTVTESGAFGAIYAIVVTGLVYRELTWASFKAAVVQSVKTTSLVMILVGCASAFSYLLALYNVPEMLTTGLMAISDKPLVIFLMLNIILLILGMIMDMAALILICTPIFLPVAMQFGMDPIQFGIILMMNLGLGLCTPPVGACLFVGCVIGKIKIEEAVRTIWPFFLALFVALMLVTYVPAISLTLPSFFQ</sequence>
<feature type="transmembrane region" description="Helical" evidence="7">
    <location>
        <begin position="278"/>
        <end position="296"/>
    </location>
</feature>
<keyword evidence="4 7" id="KW-0812">Transmembrane</keyword>
<keyword evidence="2" id="KW-1003">Cell membrane</keyword>
<keyword evidence="10" id="KW-1185">Reference proteome</keyword>
<feature type="transmembrane region" description="Helical" evidence="7">
    <location>
        <begin position="366"/>
        <end position="388"/>
    </location>
</feature>
<dbReference type="NCBIfam" id="TIGR00786">
    <property type="entry name" value="dctM"/>
    <property type="match status" value="1"/>
</dbReference>
<evidence type="ECO:0000256" key="7">
    <source>
        <dbReference type="RuleBase" id="RU369079"/>
    </source>
</evidence>
<keyword evidence="3 7" id="KW-0997">Cell inner membrane</keyword>
<comment type="caution">
    <text evidence="9">The sequence shown here is derived from an EMBL/GenBank/DDBJ whole genome shotgun (WGS) entry which is preliminary data.</text>
</comment>
<dbReference type="Pfam" id="PF06808">
    <property type="entry name" value="DctM"/>
    <property type="match status" value="1"/>
</dbReference>
<dbReference type="GO" id="GO:0022857">
    <property type="term" value="F:transmembrane transporter activity"/>
    <property type="evidence" value="ECO:0007669"/>
    <property type="project" value="UniProtKB-UniRule"/>
</dbReference>
<comment type="similarity">
    <text evidence="7">Belongs to the TRAP transporter large permease family.</text>
</comment>
<dbReference type="RefSeq" id="WP_180092417.1">
    <property type="nucleotide sequence ID" value="NZ_JACCGK010000010.1"/>
</dbReference>
<reference evidence="9 10" key="1">
    <citation type="submission" date="2020-07" db="EMBL/GenBank/DDBJ databases">
        <title>Halomonas sp. QX-2 draft genome sequence.</title>
        <authorList>
            <person name="Qiu X."/>
        </authorList>
    </citation>
    <scope>NUCLEOTIDE SEQUENCE [LARGE SCALE GENOMIC DNA]</scope>
    <source>
        <strain evidence="9 10">QX-2</strain>
    </source>
</reference>
<feature type="domain" description="TRAP C4-dicarboxylate transport system permease DctM subunit" evidence="8">
    <location>
        <begin position="7"/>
        <end position="417"/>
    </location>
</feature>
<dbReference type="InterPro" id="IPR010656">
    <property type="entry name" value="DctM"/>
</dbReference>
<feature type="transmembrane region" description="Helical" evidence="7">
    <location>
        <begin position="7"/>
        <end position="34"/>
    </location>
</feature>
<dbReference type="PIRSF" id="PIRSF006066">
    <property type="entry name" value="HI0050"/>
    <property type="match status" value="1"/>
</dbReference>
<dbReference type="EMBL" id="JACCGK010000010">
    <property type="protein sequence ID" value="NYT73234.1"/>
    <property type="molecule type" value="Genomic_DNA"/>
</dbReference>
<organism evidence="9 10">
    <name type="scientific">Vreelandella sedimenti</name>
    <dbReference type="NCBI Taxonomy" id="2729618"/>
    <lineage>
        <taxon>Bacteria</taxon>
        <taxon>Pseudomonadati</taxon>
        <taxon>Pseudomonadota</taxon>
        <taxon>Gammaproteobacteria</taxon>
        <taxon>Oceanospirillales</taxon>
        <taxon>Halomonadaceae</taxon>
        <taxon>Vreelandella</taxon>
    </lineage>
</organism>
<dbReference type="PANTHER" id="PTHR33362:SF2">
    <property type="entry name" value="TRAP TRANSPORTER LARGE PERMEASE PROTEIN"/>
    <property type="match status" value="1"/>
</dbReference>
<evidence type="ECO:0000256" key="6">
    <source>
        <dbReference type="ARBA" id="ARBA00023136"/>
    </source>
</evidence>
<proteinExistence type="inferred from homology"/>
<dbReference type="PANTHER" id="PTHR33362">
    <property type="entry name" value="SIALIC ACID TRAP TRANSPORTER PERMEASE PROTEIN SIAT-RELATED"/>
    <property type="match status" value="1"/>
</dbReference>
<feature type="transmembrane region" description="Helical" evidence="7">
    <location>
        <begin position="46"/>
        <end position="65"/>
    </location>
</feature>
<evidence type="ECO:0000313" key="10">
    <source>
        <dbReference type="Proteomes" id="UP000520876"/>
    </source>
</evidence>
<evidence type="ECO:0000256" key="4">
    <source>
        <dbReference type="ARBA" id="ARBA00022692"/>
    </source>
</evidence>
<evidence type="ECO:0000256" key="5">
    <source>
        <dbReference type="ARBA" id="ARBA00022989"/>
    </source>
</evidence>
<feature type="transmembrane region" description="Helical" evidence="7">
    <location>
        <begin position="316"/>
        <end position="345"/>
    </location>
</feature>
<evidence type="ECO:0000256" key="3">
    <source>
        <dbReference type="ARBA" id="ARBA00022519"/>
    </source>
</evidence>
<evidence type="ECO:0000259" key="8">
    <source>
        <dbReference type="Pfam" id="PF06808"/>
    </source>
</evidence>
<name>A0A7Z0N8Q1_9GAMM</name>
<comment type="subcellular location">
    <subcellularLocation>
        <location evidence="1 7">Cell inner membrane</location>
        <topology evidence="1 7">Multi-pass membrane protein</topology>
    </subcellularLocation>
</comment>
<keyword evidence="5 7" id="KW-1133">Transmembrane helix</keyword>
<feature type="transmembrane region" description="Helical" evidence="7">
    <location>
        <begin position="400"/>
        <end position="425"/>
    </location>
</feature>